<name>A0A975U0P2_9PROT</name>
<accession>A0A975U0P2</accession>
<evidence type="ECO:0000313" key="2">
    <source>
        <dbReference type="EMBL" id="QXM24170.1"/>
    </source>
</evidence>
<dbReference type="EMBL" id="CP076448">
    <property type="protein sequence ID" value="QXM24170.1"/>
    <property type="molecule type" value="Genomic_DNA"/>
</dbReference>
<evidence type="ECO:0000313" key="3">
    <source>
        <dbReference type="Proteomes" id="UP000694001"/>
    </source>
</evidence>
<dbReference type="RefSeq" id="WP_218285157.1">
    <property type="nucleotide sequence ID" value="NZ_CP076448.1"/>
</dbReference>
<proteinExistence type="predicted"/>
<protein>
    <submittedName>
        <fullName evidence="2">M20/M25/M40 family metallo-hydrolase</fullName>
    </submittedName>
</protein>
<dbReference type="Pfam" id="PF01546">
    <property type="entry name" value="Peptidase_M20"/>
    <property type="match status" value="1"/>
</dbReference>
<dbReference type="Proteomes" id="UP000694001">
    <property type="component" value="Chromosome"/>
</dbReference>
<dbReference type="AlphaFoldDB" id="A0A975U0P2"/>
<reference evidence="2" key="1">
    <citation type="submission" date="2021-06" db="EMBL/GenBank/DDBJ databases">
        <title>Elioraea tepida, sp. nov., a moderately thermophilic aerobic anoxygenic phototrophic bacterium isolated from an alkaline siliceous hot spring mat community in Yellowstone National Park, WY, USA.</title>
        <authorList>
            <person name="Saini M.K."/>
            <person name="Yoshida S."/>
            <person name="Sebastian A."/>
            <person name="Hirose S."/>
            <person name="Hara E."/>
            <person name="Tamaki H."/>
            <person name="Soulier N.T."/>
            <person name="Albert I."/>
            <person name="Hanada S."/>
            <person name="Bryant D.A."/>
            <person name="Tank M."/>
        </authorList>
    </citation>
    <scope>NUCLEOTIDE SEQUENCE</scope>
    <source>
        <strain evidence="2">MS-P2</strain>
    </source>
</reference>
<dbReference type="InterPro" id="IPR002933">
    <property type="entry name" value="Peptidase_M20"/>
</dbReference>
<evidence type="ECO:0000256" key="1">
    <source>
        <dbReference type="ARBA" id="ARBA00022801"/>
    </source>
</evidence>
<keyword evidence="3" id="KW-1185">Reference proteome</keyword>
<organism evidence="2 3">
    <name type="scientific">Elioraea tepida</name>
    <dbReference type="NCBI Taxonomy" id="2843330"/>
    <lineage>
        <taxon>Bacteria</taxon>
        <taxon>Pseudomonadati</taxon>
        <taxon>Pseudomonadota</taxon>
        <taxon>Alphaproteobacteria</taxon>
        <taxon>Acetobacterales</taxon>
        <taxon>Elioraeaceae</taxon>
        <taxon>Elioraea</taxon>
    </lineage>
</organism>
<dbReference type="GO" id="GO:0016787">
    <property type="term" value="F:hydrolase activity"/>
    <property type="evidence" value="ECO:0007669"/>
    <property type="project" value="InterPro"/>
</dbReference>
<dbReference type="KEGG" id="elio:KO353_13010"/>
<gene>
    <name evidence="2" type="ORF">KO353_13010</name>
</gene>
<sequence>MMPAFRVDREARIVKVLNAAYRAVRGEDQPTGAITPPGFYGTDAGHLYAELGMEGVVCGPGGRYNTMPDERVDIADFPDMARIYLICTAEICGLDG</sequence>
<keyword evidence="1" id="KW-0378">Hydrolase</keyword>